<sequence length="145" mass="16420">MSNISWENVSESVVHHAEHGKPSGAAPILLCQRRGHGGNAEHGNGNGKIGENDEGFRPKVRAQLSCRRQRGNGMGMKLTKWTEREWNENGKIGGKRDVVFPLFPALWVFHFGQHLFYFLELPAQLLSIHLRFFKFSVKLLSKPIC</sequence>
<evidence type="ECO:0000256" key="1">
    <source>
        <dbReference type="SAM" id="MobiDB-lite"/>
    </source>
</evidence>
<accession>A0A8S0UZJ4</accession>
<feature type="compositionally biased region" description="Gly residues" evidence="1">
    <location>
        <begin position="37"/>
        <end position="48"/>
    </location>
</feature>
<reference evidence="2 3" key="1">
    <citation type="submission" date="2019-12" db="EMBL/GenBank/DDBJ databases">
        <authorList>
            <person name="Alioto T."/>
            <person name="Alioto T."/>
            <person name="Gomez Garrido J."/>
        </authorList>
    </citation>
    <scope>NUCLEOTIDE SEQUENCE [LARGE SCALE GENOMIC DNA]</scope>
</reference>
<evidence type="ECO:0000313" key="2">
    <source>
        <dbReference type="EMBL" id="CAA3023933.1"/>
    </source>
</evidence>
<dbReference type="Proteomes" id="UP000594638">
    <property type="component" value="Unassembled WGS sequence"/>
</dbReference>
<gene>
    <name evidence="2" type="ORF">OLEA9_A053971</name>
</gene>
<protein>
    <submittedName>
        <fullName evidence="2">Uncharacterized protein</fullName>
    </submittedName>
</protein>
<feature type="region of interest" description="Disordered" evidence="1">
    <location>
        <begin position="35"/>
        <end position="54"/>
    </location>
</feature>
<proteinExistence type="predicted"/>
<dbReference type="Gramene" id="OE9A053971T1">
    <property type="protein sequence ID" value="OE9A053971C1"/>
    <property type="gene ID" value="OE9A053971"/>
</dbReference>
<organism evidence="2 3">
    <name type="scientific">Olea europaea subsp. europaea</name>
    <dbReference type="NCBI Taxonomy" id="158383"/>
    <lineage>
        <taxon>Eukaryota</taxon>
        <taxon>Viridiplantae</taxon>
        <taxon>Streptophyta</taxon>
        <taxon>Embryophyta</taxon>
        <taxon>Tracheophyta</taxon>
        <taxon>Spermatophyta</taxon>
        <taxon>Magnoliopsida</taxon>
        <taxon>eudicotyledons</taxon>
        <taxon>Gunneridae</taxon>
        <taxon>Pentapetalae</taxon>
        <taxon>asterids</taxon>
        <taxon>lamiids</taxon>
        <taxon>Lamiales</taxon>
        <taxon>Oleaceae</taxon>
        <taxon>Oleeae</taxon>
        <taxon>Olea</taxon>
    </lineage>
</organism>
<dbReference type="EMBL" id="CACTIH010009099">
    <property type="protein sequence ID" value="CAA3023933.1"/>
    <property type="molecule type" value="Genomic_DNA"/>
</dbReference>
<evidence type="ECO:0000313" key="3">
    <source>
        <dbReference type="Proteomes" id="UP000594638"/>
    </source>
</evidence>
<dbReference type="AlphaFoldDB" id="A0A8S0UZJ4"/>
<comment type="caution">
    <text evidence="2">The sequence shown here is derived from an EMBL/GenBank/DDBJ whole genome shotgun (WGS) entry which is preliminary data.</text>
</comment>
<name>A0A8S0UZJ4_OLEEU</name>
<keyword evidence="3" id="KW-1185">Reference proteome</keyword>